<keyword evidence="4" id="KW-1185">Reference proteome</keyword>
<dbReference type="eggNOG" id="ENOG502SAWI">
    <property type="taxonomic scope" value="Eukaryota"/>
</dbReference>
<dbReference type="GO" id="GO:0000981">
    <property type="term" value="F:DNA-binding transcription factor activity, RNA polymerase II-specific"/>
    <property type="evidence" value="ECO:0007669"/>
    <property type="project" value="InterPro"/>
</dbReference>
<feature type="region of interest" description="Disordered" evidence="1">
    <location>
        <begin position="404"/>
        <end position="432"/>
    </location>
</feature>
<dbReference type="CDD" id="cd00067">
    <property type="entry name" value="GAL4"/>
    <property type="match status" value="1"/>
</dbReference>
<dbReference type="GeneID" id="7049536"/>
<dbReference type="GO" id="GO:0008270">
    <property type="term" value="F:zinc ion binding"/>
    <property type="evidence" value="ECO:0007669"/>
    <property type="project" value="InterPro"/>
</dbReference>
<accession>B6JVH6</accession>
<proteinExistence type="predicted"/>
<dbReference type="JaponicusDB" id="SJAG_00386"/>
<evidence type="ECO:0000259" key="2">
    <source>
        <dbReference type="PROSITE" id="PS50048"/>
    </source>
</evidence>
<dbReference type="VEuPathDB" id="FungiDB:SJAG_00386"/>
<feature type="region of interest" description="Disordered" evidence="1">
    <location>
        <begin position="85"/>
        <end position="105"/>
    </location>
</feature>
<evidence type="ECO:0000313" key="3">
    <source>
        <dbReference type="EMBL" id="EEB05377.1"/>
    </source>
</evidence>
<dbReference type="EMBL" id="KE651166">
    <property type="protein sequence ID" value="EEB05377.1"/>
    <property type="molecule type" value="Genomic_DNA"/>
</dbReference>
<name>B6JVH6_SCHJY</name>
<sequence length="432" mass="46751">MDLNSILHSNSNAAGIAGSLSHQMNGVSAPYAGHAVPAPNDMQWTQVPGGAYYYPQFAASTATPMLRQLSSQGQVPQYYAVRDKQTASSNMPATQPQHQSQQLPGYGSPQLTSNSLMPNMNNPCADTQSPSTQHVPPLKRMCPSYMEVHNPSVNNDTNASPSFGMPNGYMPSMNGNVRNPLLPSNTLNQGYMGGMPNYPMNFPQQKKLPSETLSDEDVAMQLIRLGEPIMPKFPYGYDNASKLPPVAQLQTIASPSMMAPNGVKVEDMPYGGDSLQRQNLVNAQEGAMKRNRNDYAVPPNDYNPYAPRPMTMPYHDVMGAGFPNIMEQTSGLPMPMPFPVNDLKSAYPPVGNGMPPANGAVPAQVTGPVHSTTNSRCARCKRSKKGCDRERPCGRCRDAGLTSAECVSDDEHPAVTARKPRGRGRGRPKTRA</sequence>
<dbReference type="AlphaFoldDB" id="B6JVH6"/>
<reference evidence="3 4" key="1">
    <citation type="journal article" date="2011" name="Science">
        <title>Comparative functional genomics of the fission yeasts.</title>
        <authorList>
            <person name="Rhind N."/>
            <person name="Chen Z."/>
            <person name="Yassour M."/>
            <person name="Thompson D.A."/>
            <person name="Haas B.J."/>
            <person name="Habib N."/>
            <person name="Wapinski I."/>
            <person name="Roy S."/>
            <person name="Lin M.F."/>
            <person name="Heiman D.I."/>
            <person name="Young S.K."/>
            <person name="Furuya K."/>
            <person name="Guo Y."/>
            <person name="Pidoux A."/>
            <person name="Chen H.M."/>
            <person name="Robbertse B."/>
            <person name="Goldberg J.M."/>
            <person name="Aoki K."/>
            <person name="Bayne E.H."/>
            <person name="Berlin A.M."/>
            <person name="Desjardins C.A."/>
            <person name="Dobbs E."/>
            <person name="Dukaj L."/>
            <person name="Fan L."/>
            <person name="FitzGerald M.G."/>
            <person name="French C."/>
            <person name="Gujja S."/>
            <person name="Hansen K."/>
            <person name="Keifenheim D."/>
            <person name="Levin J.Z."/>
            <person name="Mosher R.A."/>
            <person name="Mueller C.A."/>
            <person name="Pfiffner J."/>
            <person name="Priest M."/>
            <person name="Russ C."/>
            <person name="Smialowska A."/>
            <person name="Swoboda P."/>
            <person name="Sykes S.M."/>
            <person name="Vaughn M."/>
            <person name="Vengrova S."/>
            <person name="Yoder R."/>
            <person name="Zeng Q."/>
            <person name="Allshire R."/>
            <person name="Baulcombe D."/>
            <person name="Birren B.W."/>
            <person name="Brown W."/>
            <person name="Ekwall K."/>
            <person name="Kellis M."/>
            <person name="Leatherwood J."/>
            <person name="Levin H."/>
            <person name="Margalit H."/>
            <person name="Martienssen R."/>
            <person name="Nieduszynski C.A."/>
            <person name="Spatafora J.W."/>
            <person name="Friedman N."/>
            <person name="Dalgaard J.Z."/>
            <person name="Baumann P."/>
            <person name="Niki H."/>
            <person name="Regev A."/>
            <person name="Nusbaum C."/>
        </authorList>
    </citation>
    <scope>NUCLEOTIDE SEQUENCE [LARGE SCALE GENOMIC DNA]</scope>
    <source>
        <strain evidence="4">yFS275 / FY16936</strain>
    </source>
</reference>
<dbReference type="RefSeq" id="XP_002171670.1">
    <property type="nucleotide sequence ID" value="XM_002171634.1"/>
</dbReference>
<dbReference type="HOGENOM" id="CLU_634854_0_0_1"/>
<feature type="compositionally biased region" description="Basic residues" evidence="1">
    <location>
        <begin position="418"/>
        <end position="432"/>
    </location>
</feature>
<dbReference type="InterPro" id="IPR036864">
    <property type="entry name" value="Zn2-C6_fun-type_DNA-bd_sf"/>
</dbReference>
<protein>
    <submittedName>
        <fullName evidence="3">Transcription factor</fullName>
    </submittedName>
</protein>
<dbReference type="PROSITE" id="PS50048">
    <property type="entry name" value="ZN2_CY6_FUNGAL_2"/>
    <property type="match status" value="1"/>
</dbReference>
<dbReference type="Proteomes" id="UP000001744">
    <property type="component" value="Unassembled WGS sequence"/>
</dbReference>
<dbReference type="InterPro" id="IPR001138">
    <property type="entry name" value="Zn2Cys6_DnaBD"/>
</dbReference>
<dbReference type="Pfam" id="PF00172">
    <property type="entry name" value="Zn_clus"/>
    <property type="match status" value="1"/>
</dbReference>
<dbReference type="SUPFAM" id="SSF57701">
    <property type="entry name" value="Zn2/Cys6 DNA-binding domain"/>
    <property type="match status" value="1"/>
</dbReference>
<feature type="compositionally biased region" description="Polar residues" evidence="1">
    <location>
        <begin position="86"/>
        <end position="105"/>
    </location>
</feature>
<organism evidence="3 4">
    <name type="scientific">Schizosaccharomyces japonicus (strain yFS275 / FY16936)</name>
    <name type="common">Fission yeast</name>
    <dbReference type="NCBI Taxonomy" id="402676"/>
    <lineage>
        <taxon>Eukaryota</taxon>
        <taxon>Fungi</taxon>
        <taxon>Dikarya</taxon>
        <taxon>Ascomycota</taxon>
        <taxon>Taphrinomycotina</taxon>
        <taxon>Schizosaccharomycetes</taxon>
        <taxon>Schizosaccharomycetales</taxon>
        <taxon>Schizosaccharomycetaceae</taxon>
        <taxon>Schizosaccharomyces</taxon>
    </lineage>
</organism>
<feature type="domain" description="Zn(2)-C6 fungal-type" evidence="2">
    <location>
        <begin position="376"/>
        <end position="408"/>
    </location>
</feature>
<dbReference type="OrthoDB" id="4150467at2759"/>
<evidence type="ECO:0000256" key="1">
    <source>
        <dbReference type="SAM" id="MobiDB-lite"/>
    </source>
</evidence>
<evidence type="ECO:0000313" key="4">
    <source>
        <dbReference type="Proteomes" id="UP000001744"/>
    </source>
</evidence>
<gene>
    <name evidence="3" type="ORF">SJAG_00386</name>
</gene>